<dbReference type="InterPro" id="IPR002589">
    <property type="entry name" value="Macro_dom"/>
</dbReference>
<dbReference type="PROSITE" id="PS51154">
    <property type="entry name" value="MACRO"/>
    <property type="match status" value="1"/>
</dbReference>
<evidence type="ECO:0000313" key="2">
    <source>
        <dbReference type="EMBL" id="CAH1190930.1"/>
    </source>
</evidence>
<dbReference type="SUPFAM" id="SSF52949">
    <property type="entry name" value="Macro domain-like"/>
    <property type="match status" value="1"/>
</dbReference>
<keyword evidence="3" id="KW-1185">Reference proteome</keyword>
<accession>A0ABN8FW17</accession>
<comment type="caution">
    <text evidence="2">The sequence shown here is derived from an EMBL/GenBank/DDBJ whole genome shotgun (WGS) entry which is preliminary data.</text>
</comment>
<dbReference type="Proteomes" id="UP000838324">
    <property type="component" value="Unassembled WGS sequence"/>
</dbReference>
<dbReference type="PANTHER" id="PTHR11106">
    <property type="entry name" value="GANGLIOSIDE INDUCED DIFFERENTIATION ASSOCIATED PROTEIN 2-RELATED"/>
    <property type="match status" value="1"/>
</dbReference>
<dbReference type="RefSeq" id="WP_236329281.1">
    <property type="nucleotide sequence ID" value="NZ_CAKMMG010000001.1"/>
</dbReference>
<dbReference type="GO" id="GO:0061463">
    <property type="term" value="F:O-acetyl-ADP-ribose deacetylase activity"/>
    <property type="evidence" value="ECO:0007669"/>
    <property type="project" value="UniProtKB-EC"/>
</dbReference>
<organism evidence="2 3">
    <name type="scientific">Paenibacillus auburnensis</name>
    <dbReference type="NCBI Taxonomy" id="2905649"/>
    <lineage>
        <taxon>Bacteria</taxon>
        <taxon>Bacillati</taxon>
        <taxon>Bacillota</taxon>
        <taxon>Bacilli</taxon>
        <taxon>Bacillales</taxon>
        <taxon>Paenibacillaceae</taxon>
        <taxon>Paenibacillus</taxon>
    </lineage>
</organism>
<protein>
    <submittedName>
        <fullName evidence="2">O-acetyl-ADP-ribose deacetylase</fullName>
        <ecNumber evidence="2">3.1.1.106</ecNumber>
    </submittedName>
</protein>
<gene>
    <name evidence="2" type="primary">ymdB_1</name>
    <name evidence="2" type="ORF">PAECIP111892_00413</name>
</gene>
<proteinExistence type="predicted"/>
<keyword evidence="2" id="KW-0378">Hydrolase</keyword>
<dbReference type="EMBL" id="CAKMMG010000001">
    <property type="protein sequence ID" value="CAH1190930.1"/>
    <property type="molecule type" value="Genomic_DNA"/>
</dbReference>
<dbReference type="EC" id="3.1.1.106" evidence="2"/>
<evidence type="ECO:0000313" key="3">
    <source>
        <dbReference type="Proteomes" id="UP000838324"/>
    </source>
</evidence>
<dbReference type="PANTHER" id="PTHR11106:SF27">
    <property type="entry name" value="MACRO DOMAIN-CONTAINING PROTEIN"/>
    <property type="match status" value="1"/>
</dbReference>
<dbReference type="SMART" id="SM00506">
    <property type="entry name" value="A1pp"/>
    <property type="match status" value="1"/>
</dbReference>
<dbReference type="Pfam" id="PF01661">
    <property type="entry name" value="Macro"/>
    <property type="match status" value="1"/>
</dbReference>
<name>A0ABN8FW17_9BACL</name>
<dbReference type="Gene3D" id="3.40.220.10">
    <property type="entry name" value="Leucine Aminopeptidase, subunit E, domain 1"/>
    <property type="match status" value="1"/>
</dbReference>
<dbReference type="InterPro" id="IPR043472">
    <property type="entry name" value="Macro_dom-like"/>
</dbReference>
<evidence type="ECO:0000259" key="1">
    <source>
        <dbReference type="PROSITE" id="PS51154"/>
    </source>
</evidence>
<feature type="domain" description="Macro" evidence="1">
    <location>
        <begin position="1"/>
        <end position="184"/>
    </location>
</feature>
<sequence length="184" mass="19314">MQIHINHVEISVSVGDITTWQGDMIVNASNSGLYGGGGVDGAIHRAGGPQIAAECAVIRQKQGGILPGEAAVTTAGKLPYLGIIHTVGPIWKGGGAGEAATLAKCYISSLDMAIARGAQSIAFPNISTGVYNFPKLLACQTALSTVVQYVSDRDSQVLPLKTIAFICFEQDNAKLYEETLKSYM</sequence>
<reference evidence="2" key="1">
    <citation type="submission" date="2022-01" db="EMBL/GenBank/DDBJ databases">
        <authorList>
            <person name="Criscuolo A."/>
        </authorList>
    </citation>
    <scope>NUCLEOTIDE SEQUENCE</scope>
    <source>
        <strain evidence="2">CIP111892</strain>
    </source>
</reference>